<feature type="domain" description="EGF-like" evidence="23">
    <location>
        <begin position="507"/>
        <end position="546"/>
    </location>
</feature>
<evidence type="ECO:0000256" key="1">
    <source>
        <dbReference type="ARBA" id="ARBA00004614"/>
    </source>
</evidence>
<keyword evidence="9" id="KW-0653">Protein transport</keyword>
<evidence type="ECO:0000256" key="14">
    <source>
        <dbReference type="ARBA" id="ARBA00023170"/>
    </source>
</evidence>
<dbReference type="GO" id="GO:0015031">
    <property type="term" value="P:protein transport"/>
    <property type="evidence" value="ECO:0007669"/>
    <property type="project" value="UniProtKB-KW"/>
</dbReference>
<keyword evidence="5 21" id="KW-0812">Transmembrane</keyword>
<dbReference type="SUPFAM" id="SSF57184">
    <property type="entry name" value="Growth factor receptor domain"/>
    <property type="match status" value="1"/>
</dbReference>
<dbReference type="PANTHER" id="PTHR22702:SF1">
    <property type="entry name" value="PROTEASE-ASSOCIATED DOMAIN-CONTAINING PROTEIN 1"/>
    <property type="match status" value="1"/>
</dbReference>
<evidence type="ECO:0000256" key="9">
    <source>
        <dbReference type="ARBA" id="ARBA00022927"/>
    </source>
</evidence>
<evidence type="ECO:0000313" key="25">
    <source>
        <dbReference type="Proteomes" id="UP000660262"/>
    </source>
</evidence>
<keyword evidence="16" id="KW-0968">Cytoplasmic vesicle</keyword>
<comment type="caution">
    <text evidence="19">Lacks conserved residue(s) required for the propagation of feature annotation.</text>
</comment>
<evidence type="ECO:0000256" key="7">
    <source>
        <dbReference type="ARBA" id="ARBA00022737"/>
    </source>
</evidence>
<comment type="similarity">
    <text evidence="2">Belongs to the VSR (BP-80) family.</text>
</comment>
<gene>
    <name evidence="24" type="ORF">PPROV_000564400</name>
</gene>
<keyword evidence="10 21" id="KW-1133">Transmembrane helix</keyword>
<evidence type="ECO:0000259" key="23">
    <source>
        <dbReference type="PROSITE" id="PS50026"/>
    </source>
</evidence>
<dbReference type="PROSITE" id="PS01186">
    <property type="entry name" value="EGF_2"/>
    <property type="match status" value="1"/>
</dbReference>
<evidence type="ECO:0000256" key="11">
    <source>
        <dbReference type="ARBA" id="ARBA00023034"/>
    </source>
</evidence>
<dbReference type="Pfam" id="PF02225">
    <property type="entry name" value="PA"/>
    <property type="match status" value="1"/>
</dbReference>
<keyword evidence="12 21" id="KW-0472">Membrane</keyword>
<evidence type="ECO:0000313" key="24">
    <source>
        <dbReference type="EMBL" id="GHP06900.1"/>
    </source>
</evidence>
<dbReference type="InterPro" id="IPR018097">
    <property type="entry name" value="EGF_Ca-bd_CS"/>
</dbReference>
<name>A0A830HM75_9CHLO</name>
<evidence type="ECO:0000256" key="8">
    <source>
        <dbReference type="ARBA" id="ARBA00022837"/>
    </source>
</evidence>
<dbReference type="InterPro" id="IPR001881">
    <property type="entry name" value="EGF-like_Ca-bd_dom"/>
</dbReference>
<keyword evidence="11" id="KW-0333">Golgi apparatus</keyword>
<dbReference type="InterPro" id="IPR000742">
    <property type="entry name" value="EGF"/>
</dbReference>
<evidence type="ECO:0000256" key="21">
    <source>
        <dbReference type="SAM" id="Phobius"/>
    </source>
</evidence>
<dbReference type="Gene3D" id="3.50.30.30">
    <property type="match status" value="1"/>
</dbReference>
<keyword evidence="14" id="KW-0675">Receptor</keyword>
<dbReference type="PROSITE" id="PS00010">
    <property type="entry name" value="ASX_HYDROXYL"/>
    <property type="match status" value="1"/>
</dbReference>
<dbReference type="GO" id="GO:0030665">
    <property type="term" value="C:clathrin-coated vesicle membrane"/>
    <property type="evidence" value="ECO:0007669"/>
    <property type="project" value="UniProtKB-SubCell"/>
</dbReference>
<evidence type="ECO:0000256" key="19">
    <source>
        <dbReference type="PROSITE-ProRule" id="PRU00076"/>
    </source>
</evidence>
<keyword evidence="7" id="KW-0677">Repeat</keyword>
<dbReference type="PROSITE" id="PS01187">
    <property type="entry name" value="EGF_CA"/>
    <property type="match status" value="1"/>
</dbReference>
<dbReference type="InterPro" id="IPR049883">
    <property type="entry name" value="NOTCH1_EGF-like"/>
</dbReference>
<feature type="signal peptide" evidence="22">
    <location>
        <begin position="1"/>
        <end position="31"/>
    </location>
</feature>
<keyword evidence="13" id="KW-1015">Disulfide bond</keyword>
<feature type="transmembrane region" description="Helical" evidence="21">
    <location>
        <begin position="610"/>
        <end position="634"/>
    </location>
</feature>
<dbReference type="InterPro" id="IPR056858">
    <property type="entry name" value="VSR_TRX"/>
</dbReference>
<dbReference type="Gene3D" id="2.10.25.10">
    <property type="entry name" value="Laminin"/>
    <property type="match status" value="2"/>
</dbReference>
<evidence type="ECO:0000256" key="5">
    <source>
        <dbReference type="ARBA" id="ARBA00022692"/>
    </source>
</evidence>
<dbReference type="Proteomes" id="UP000660262">
    <property type="component" value="Unassembled WGS sequence"/>
</dbReference>
<dbReference type="AlphaFoldDB" id="A0A830HM75"/>
<dbReference type="GO" id="GO:0000139">
    <property type="term" value="C:Golgi membrane"/>
    <property type="evidence" value="ECO:0007669"/>
    <property type="project" value="UniProtKB-SubCell"/>
</dbReference>
<evidence type="ECO:0000256" key="4">
    <source>
        <dbReference type="ARBA" id="ARBA00022536"/>
    </source>
</evidence>
<dbReference type="FunFam" id="2.10.25.10:FF:000009">
    <property type="entry name" value="Low-density lipoprotein receptor isoform 1"/>
    <property type="match status" value="1"/>
</dbReference>
<keyword evidence="8" id="KW-0106">Calcium</keyword>
<evidence type="ECO:0000256" key="13">
    <source>
        <dbReference type="ARBA" id="ARBA00023157"/>
    </source>
</evidence>
<comment type="caution">
    <text evidence="24">The sequence shown here is derived from an EMBL/GenBank/DDBJ whole genome shotgun (WGS) entry which is preliminary data.</text>
</comment>
<dbReference type="SMART" id="SM00181">
    <property type="entry name" value="EGF"/>
    <property type="match status" value="3"/>
</dbReference>
<keyword evidence="4 19" id="KW-0245">EGF-like domain</keyword>
<dbReference type="InterPro" id="IPR046450">
    <property type="entry name" value="PA_dom_sf"/>
</dbReference>
<dbReference type="SMART" id="SM00179">
    <property type="entry name" value="EGF_CA"/>
    <property type="match status" value="2"/>
</dbReference>
<dbReference type="Pfam" id="PF25011">
    <property type="entry name" value="VSR_TRX"/>
    <property type="match status" value="1"/>
</dbReference>
<evidence type="ECO:0000256" key="6">
    <source>
        <dbReference type="ARBA" id="ARBA00022729"/>
    </source>
</evidence>
<proteinExistence type="inferred from homology"/>
<evidence type="ECO:0000256" key="17">
    <source>
        <dbReference type="ARBA" id="ARBA00029430"/>
    </source>
</evidence>
<keyword evidence="25" id="KW-1185">Reference proteome</keyword>
<protein>
    <recommendedName>
        <fullName evidence="23">EGF-like domain-containing protein</fullName>
    </recommendedName>
</protein>
<organism evidence="24 25">
    <name type="scientific">Pycnococcus provasolii</name>
    <dbReference type="NCBI Taxonomy" id="41880"/>
    <lineage>
        <taxon>Eukaryota</taxon>
        <taxon>Viridiplantae</taxon>
        <taxon>Chlorophyta</taxon>
        <taxon>Pseudoscourfieldiophyceae</taxon>
        <taxon>Pseudoscourfieldiales</taxon>
        <taxon>Pycnococcaceae</taxon>
        <taxon>Pycnococcus</taxon>
    </lineage>
</organism>
<dbReference type="PROSITE" id="PS50026">
    <property type="entry name" value="EGF_3"/>
    <property type="match status" value="1"/>
</dbReference>
<keyword evidence="15" id="KW-0325">Glycoprotein</keyword>
<dbReference type="InterPro" id="IPR009030">
    <property type="entry name" value="Growth_fac_rcpt_cys_sf"/>
</dbReference>
<feature type="region of interest" description="Disordered" evidence="20">
    <location>
        <begin position="701"/>
        <end position="750"/>
    </location>
</feature>
<keyword evidence="3" id="KW-0813">Transport</keyword>
<dbReference type="InterPro" id="IPR003137">
    <property type="entry name" value="PA_domain"/>
</dbReference>
<feature type="chain" id="PRO_5033003472" description="EGF-like domain-containing protein" evidence="22">
    <location>
        <begin position="32"/>
        <end position="750"/>
    </location>
</feature>
<sequence length="750" mass="82399">MMKSFASSTLNLIFCFFVIINIINIDDVSDAADFNVQTGSLRITSPEAIRQTADSAIGDFGVPLYGATLVGEVVVPPTGEERGCAPLSKQLVATSPNMPVIALLTRGDCFFVEKVHNAQQAGAAAAIIMDNVDEGLLTMANPVDNPSVDVIAEKVVIPSTLVAKSVGEAMRGALKEGTRVVVEMDWKESISHPDDRVEYEFWTTSNDGCGPNCERQAAFKRDFKEKAIKFDQGKHTLSTPHFLMWHCTNHESTSSTTDKEGCYSQCIRGGRYCDPTASSDEQSRSEVMGGGGGIKPVLGREVMAENLRQLCLHRNAAQNGQSWVWWEYASRYVDECPATGSGSRGFGRDCSLRVMDDISREFRGAIELQKIESCVGDVDEDLPHPLLDEESKLQAGSTQRTKVILLPTIMINERQYRGRLDVQSVMHGLCAGFDESTEPAACLSSVIERNECTRDNDFGGCWKSDSAGTFHACLDTFRGYRCECPSGFRDAAGENADLETKGKSCRDIDECDEGTHECDQTCENTVGSYRCLCAPGYRLVLDRACFVSDMCKAFPNGGCGAHATCISDPVEDKRFDGREADGRCQCDDGYVLDPHNIKMCIKEHKFHEGISIGMFVLGSIVVVLLLATIGYSLYKWRLRQHMDAEIRQVLSQYMPLDTTAAAGAAAPAPPREFGDEFTRDFNDSYHEDDTSTMPLGEIRASKKAAVEEEEQRDGNTTNAVVHDMAVVRFAEEDDDDDKDNQDRRGGTTAN</sequence>
<evidence type="ECO:0000256" key="2">
    <source>
        <dbReference type="ARBA" id="ARBA00007038"/>
    </source>
</evidence>
<evidence type="ECO:0000256" key="16">
    <source>
        <dbReference type="ARBA" id="ARBA00023329"/>
    </source>
</evidence>
<evidence type="ECO:0000256" key="12">
    <source>
        <dbReference type="ARBA" id="ARBA00023136"/>
    </source>
</evidence>
<evidence type="ECO:0000256" key="3">
    <source>
        <dbReference type="ARBA" id="ARBA00022448"/>
    </source>
</evidence>
<evidence type="ECO:0000256" key="10">
    <source>
        <dbReference type="ARBA" id="ARBA00022989"/>
    </source>
</evidence>
<evidence type="ECO:0000256" key="15">
    <source>
        <dbReference type="ARBA" id="ARBA00023180"/>
    </source>
</evidence>
<keyword evidence="6 22" id="KW-0732">Signal</keyword>
<dbReference type="EMBL" id="BNJQ01000014">
    <property type="protein sequence ID" value="GHP06900.1"/>
    <property type="molecule type" value="Genomic_DNA"/>
</dbReference>
<comment type="subcellular location">
    <subcellularLocation>
        <location evidence="17">Cytoplasmic vesicle</location>
        <location evidence="17">Clathrin-coated vesicle membrane</location>
        <topology evidence="17">Single-pass type I membrane protein</topology>
    </subcellularLocation>
    <subcellularLocation>
        <location evidence="1">Golgi apparatus membrane</location>
        <topology evidence="1">Single-pass type I membrane protein</topology>
    </subcellularLocation>
    <subcellularLocation>
        <location evidence="18">Prevacuolar compartment membrane</location>
        <topology evidence="18">Single-pass type I membrane protein</topology>
    </subcellularLocation>
</comment>
<dbReference type="OrthoDB" id="10045365at2759"/>
<feature type="compositionally biased region" description="Basic and acidic residues" evidence="20">
    <location>
        <begin position="740"/>
        <end position="750"/>
    </location>
</feature>
<evidence type="ECO:0000256" key="18">
    <source>
        <dbReference type="ARBA" id="ARBA00043947"/>
    </source>
</evidence>
<evidence type="ECO:0000256" key="22">
    <source>
        <dbReference type="SAM" id="SignalP"/>
    </source>
</evidence>
<accession>A0A830HM75</accession>
<dbReference type="CDD" id="cd00054">
    <property type="entry name" value="EGF_CA"/>
    <property type="match status" value="1"/>
</dbReference>
<dbReference type="Pfam" id="PF07645">
    <property type="entry name" value="EGF_CA"/>
    <property type="match status" value="1"/>
</dbReference>
<dbReference type="PANTHER" id="PTHR22702">
    <property type="entry name" value="PROTEASE-ASSOCIATED DOMAIN-CONTAINING PROTEIN"/>
    <property type="match status" value="1"/>
</dbReference>
<dbReference type="GO" id="GO:0005509">
    <property type="term" value="F:calcium ion binding"/>
    <property type="evidence" value="ECO:0007669"/>
    <property type="project" value="InterPro"/>
</dbReference>
<evidence type="ECO:0000256" key="20">
    <source>
        <dbReference type="SAM" id="MobiDB-lite"/>
    </source>
</evidence>
<dbReference type="SUPFAM" id="SSF52025">
    <property type="entry name" value="PA domain"/>
    <property type="match status" value="1"/>
</dbReference>
<dbReference type="InterPro" id="IPR000152">
    <property type="entry name" value="EGF-type_Asp/Asn_hydroxyl_site"/>
</dbReference>
<reference evidence="24" key="1">
    <citation type="submission" date="2020-10" db="EMBL/GenBank/DDBJ databases">
        <title>Unveiling of a novel bifunctional photoreceptor, Dualchrome1, isolated from a cosmopolitan green alga.</title>
        <authorList>
            <person name="Suzuki S."/>
            <person name="Kawachi M."/>
        </authorList>
    </citation>
    <scope>NUCLEOTIDE SEQUENCE</scope>
    <source>
        <strain evidence="24">NIES 2893</strain>
    </source>
</reference>